<dbReference type="InParanoid" id="M0DEH1"/>
<dbReference type="Gene3D" id="1.20.210.10">
    <property type="entry name" value="Cytochrome c oxidase-like, subunit I domain"/>
    <property type="match status" value="1"/>
</dbReference>
<dbReference type="RefSeq" id="WP_008385243.1">
    <property type="nucleotide sequence ID" value="NZ_AOIV01000011.1"/>
</dbReference>
<keyword evidence="1" id="KW-0812">Transmembrane</keyword>
<evidence type="ECO:0000313" key="2">
    <source>
        <dbReference type="EMBL" id="ELZ32539.1"/>
    </source>
</evidence>
<name>M0DEH1_HALPD</name>
<dbReference type="InterPro" id="IPR036927">
    <property type="entry name" value="Cyt_c_oxase-like_su1_sf"/>
</dbReference>
<dbReference type="Proteomes" id="UP000011513">
    <property type="component" value="Unassembled WGS sequence"/>
</dbReference>
<feature type="transmembrane region" description="Helical" evidence="1">
    <location>
        <begin position="384"/>
        <end position="402"/>
    </location>
</feature>
<gene>
    <name evidence="2" type="ORF">C474_06957</name>
</gene>
<feature type="transmembrane region" description="Helical" evidence="1">
    <location>
        <begin position="261"/>
        <end position="282"/>
    </location>
</feature>
<feature type="transmembrane region" description="Helical" evidence="1">
    <location>
        <begin position="197"/>
        <end position="217"/>
    </location>
</feature>
<organism evidence="2 3">
    <name type="scientific">Halogeometricum pallidum JCM 14848</name>
    <dbReference type="NCBI Taxonomy" id="1227487"/>
    <lineage>
        <taxon>Archaea</taxon>
        <taxon>Methanobacteriati</taxon>
        <taxon>Methanobacteriota</taxon>
        <taxon>Stenosarchaea group</taxon>
        <taxon>Halobacteria</taxon>
        <taxon>Halobacteriales</taxon>
        <taxon>Haloferacaceae</taxon>
        <taxon>Halogeometricum</taxon>
    </lineage>
</organism>
<dbReference type="AlphaFoldDB" id="M0DEH1"/>
<sequence>MAPFASRMAAIPSSIEVDSQPPMAVPLGHFVVGLCFLLGGGLVGVLGSLGALPGQRELAHVHLLLVGWVCVTIMGAMTQFVPVWSGTALHSERLSRLQLLLVAPGLLGFVICLLGGFYGWLSPFGGLLLLGFWLFVYNVGRTLLAARPWDVTERHFALALGYLAVVTAFGLTLAVGFTRPVLGGIPITRSGLHAAHATLAVFGVVLTTVFGALYQLGTMFTQSDLRGVDFPLRRVEEVGYPVGVVALALGRLFDAPSVGRLGALLVVAGVVAFGVVLARRLVGATVEWTPMLSRYAVAAAAMLAWAALTAPVWVADPLSPAALFGAPSSTYLLLFGVVGFVVFGTLYHVVPFIVWVHRYSDLLGLGDVPAIDDLYDDRLAAVDFAALLGGFAVLGLTEFVALPRLASSFGGTLALLGFVVFVANLLSVIRTHGSASLFAVLLPEAARGTGGEERSDGAVERESTE</sequence>
<feature type="transmembrane region" description="Helical" evidence="1">
    <location>
        <begin position="97"/>
        <end position="118"/>
    </location>
</feature>
<feature type="transmembrane region" description="Helical" evidence="1">
    <location>
        <begin position="63"/>
        <end position="85"/>
    </location>
</feature>
<keyword evidence="3" id="KW-1185">Reference proteome</keyword>
<accession>M0DEH1</accession>
<dbReference type="SUPFAM" id="SSF81442">
    <property type="entry name" value="Cytochrome c oxidase subunit I-like"/>
    <property type="match status" value="1"/>
</dbReference>
<feature type="transmembrane region" description="Helical" evidence="1">
    <location>
        <begin position="408"/>
        <end position="429"/>
    </location>
</feature>
<dbReference type="PATRIC" id="fig|1227487.5.peg.1417"/>
<feature type="transmembrane region" description="Helical" evidence="1">
    <location>
        <begin position="156"/>
        <end position="177"/>
    </location>
</feature>
<feature type="transmembrane region" description="Helical" evidence="1">
    <location>
        <begin position="333"/>
        <end position="356"/>
    </location>
</feature>
<dbReference type="eggNOG" id="arCOG06270">
    <property type="taxonomic scope" value="Archaea"/>
</dbReference>
<keyword evidence="1" id="KW-1133">Transmembrane helix</keyword>
<proteinExistence type="predicted"/>
<feature type="transmembrane region" description="Helical" evidence="1">
    <location>
        <begin position="294"/>
        <end position="313"/>
    </location>
</feature>
<feature type="transmembrane region" description="Helical" evidence="1">
    <location>
        <begin position="124"/>
        <end position="144"/>
    </location>
</feature>
<evidence type="ECO:0000256" key="1">
    <source>
        <dbReference type="SAM" id="Phobius"/>
    </source>
</evidence>
<reference evidence="2 3" key="1">
    <citation type="journal article" date="2014" name="PLoS Genet.">
        <title>Phylogenetically driven sequencing of extremely halophilic archaea reveals strategies for static and dynamic osmo-response.</title>
        <authorList>
            <person name="Becker E.A."/>
            <person name="Seitzer P.M."/>
            <person name="Tritt A."/>
            <person name="Larsen D."/>
            <person name="Krusor M."/>
            <person name="Yao A.I."/>
            <person name="Wu D."/>
            <person name="Madern D."/>
            <person name="Eisen J.A."/>
            <person name="Darling A.E."/>
            <person name="Facciotti M.T."/>
        </authorList>
    </citation>
    <scope>NUCLEOTIDE SEQUENCE [LARGE SCALE GENOMIC DNA]</scope>
    <source>
        <strain evidence="2 3">JCM 14848</strain>
    </source>
</reference>
<comment type="caution">
    <text evidence="2">The sequence shown here is derived from an EMBL/GenBank/DDBJ whole genome shotgun (WGS) entry which is preliminary data.</text>
</comment>
<feature type="transmembrane region" description="Helical" evidence="1">
    <location>
        <begin position="30"/>
        <end position="51"/>
    </location>
</feature>
<keyword evidence="1" id="KW-0472">Membrane</keyword>
<dbReference type="EMBL" id="AOIV01000011">
    <property type="protein sequence ID" value="ELZ32539.1"/>
    <property type="molecule type" value="Genomic_DNA"/>
</dbReference>
<protein>
    <submittedName>
        <fullName evidence="2">Uncharacterized protein</fullName>
    </submittedName>
</protein>
<evidence type="ECO:0000313" key="3">
    <source>
        <dbReference type="Proteomes" id="UP000011513"/>
    </source>
</evidence>